<dbReference type="SUPFAM" id="SSF52540">
    <property type="entry name" value="P-loop containing nucleoside triphosphate hydrolases"/>
    <property type="match status" value="1"/>
</dbReference>
<feature type="compositionally biased region" description="Low complexity" evidence="1">
    <location>
        <begin position="83"/>
        <end position="110"/>
    </location>
</feature>
<feature type="compositionally biased region" description="Polar residues" evidence="1">
    <location>
        <begin position="1726"/>
        <end position="1744"/>
    </location>
</feature>
<feature type="compositionally biased region" description="Low complexity" evidence="1">
    <location>
        <begin position="256"/>
        <end position="266"/>
    </location>
</feature>
<dbReference type="EMBL" id="FNPB01000011">
    <property type="protein sequence ID" value="SDY32654.1"/>
    <property type="molecule type" value="Genomic_DNA"/>
</dbReference>
<dbReference type="Gene3D" id="3.40.50.300">
    <property type="entry name" value="P-loop containing nucleotide triphosphate hydrolases"/>
    <property type="match status" value="1"/>
</dbReference>
<proteinExistence type="predicted"/>
<feature type="region of interest" description="Disordered" evidence="1">
    <location>
        <begin position="1668"/>
        <end position="1789"/>
    </location>
</feature>
<feature type="compositionally biased region" description="Acidic residues" evidence="1">
    <location>
        <begin position="2401"/>
        <end position="2416"/>
    </location>
</feature>
<feature type="compositionally biased region" description="Basic and acidic residues" evidence="1">
    <location>
        <begin position="18"/>
        <end position="34"/>
    </location>
</feature>
<dbReference type="InterPro" id="IPR027417">
    <property type="entry name" value="P-loop_NTPase"/>
</dbReference>
<reference evidence="4" key="1">
    <citation type="submission" date="2016-10" db="EMBL/GenBank/DDBJ databases">
        <authorList>
            <person name="Varghese N."/>
            <person name="Submissions S."/>
        </authorList>
    </citation>
    <scope>NUCLEOTIDE SEQUENCE [LARGE SCALE GENOMIC DNA]</scope>
    <source>
        <strain evidence="4">CGMCC 1.10118</strain>
    </source>
</reference>
<feature type="region of interest" description="Disordered" evidence="1">
    <location>
        <begin position="610"/>
        <end position="639"/>
    </location>
</feature>
<feature type="compositionally biased region" description="Low complexity" evidence="1">
    <location>
        <begin position="274"/>
        <end position="284"/>
    </location>
</feature>
<dbReference type="Proteomes" id="UP000199170">
    <property type="component" value="Unassembled WGS sequence"/>
</dbReference>
<name>A0A1H3J0G4_9EURY</name>
<keyword evidence="2" id="KW-1133">Transmembrane helix</keyword>
<evidence type="ECO:0000256" key="2">
    <source>
        <dbReference type="SAM" id="Phobius"/>
    </source>
</evidence>
<organism evidence="3 4">
    <name type="scientific">Halobellus clavatus</name>
    <dbReference type="NCBI Taxonomy" id="660517"/>
    <lineage>
        <taxon>Archaea</taxon>
        <taxon>Methanobacteriati</taxon>
        <taxon>Methanobacteriota</taxon>
        <taxon>Stenosarchaea group</taxon>
        <taxon>Halobacteria</taxon>
        <taxon>Halobacteriales</taxon>
        <taxon>Haloferacaceae</taxon>
        <taxon>Halobellus</taxon>
    </lineage>
</organism>
<feature type="transmembrane region" description="Helical" evidence="2">
    <location>
        <begin position="60"/>
        <end position="83"/>
    </location>
</feature>
<feature type="compositionally biased region" description="Low complexity" evidence="1">
    <location>
        <begin position="852"/>
        <end position="865"/>
    </location>
</feature>
<keyword evidence="4" id="KW-1185">Reference proteome</keyword>
<feature type="region of interest" description="Disordered" evidence="1">
    <location>
        <begin position="2381"/>
        <end position="2465"/>
    </location>
</feature>
<feature type="compositionally biased region" description="Acidic residues" evidence="1">
    <location>
        <begin position="2437"/>
        <end position="2464"/>
    </location>
</feature>
<evidence type="ECO:0000313" key="3">
    <source>
        <dbReference type="EMBL" id="SDY32654.1"/>
    </source>
</evidence>
<feature type="compositionally biased region" description="Acidic residues" evidence="1">
    <location>
        <begin position="1714"/>
        <end position="1724"/>
    </location>
</feature>
<feature type="compositionally biased region" description="Polar residues" evidence="1">
    <location>
        <begin position="1764"/>
        <end position="1774"/>
    </location>
</feature>
<accession>A0A1H3J0G4</accession>
<feature type="region of interest" description="Disordered" evidence="1">
    <location>
        <begin position="1163"/>
        <end position="1203"/>
    </location>
</feature>
<feature type="transmembrane region" description="Helical" evidence="2">
    <location>
        <begin position="352"/>
        <end position="370"/>
    </location>
</feature>
<feature type="compositionally biased region" description="Polar residues" evidence="1">
    <location>
        <begin position="613"/>
        <end position="623"/>
    </location>
</feature>
<feature type="compositionally biased region" description="Polar residues" evidence="1">
    <location>
        <begin position="1897"/>
        <end position="1909"/>
    </location>
</feature>
<sequence length="2678" mass="295666">MPTLPAFTRAWLSPAPLTDDHTQSPPDARTDRTSHSSRSVEPTQTSRSTRSGRPRNRRPLYGVLLALSVIGILLTAATGPALAAHPADSTSTTESQDLSSTSLQSTNTTSPCQTQNNNSYGWTEHYACIQVHLYQQDQDLSIFPEDATQAREAAKNGESAETIEDWLFRYYRTEQYPDWWMPSEEQIEQTPKLKLYPLTNETVHEYETTQSLSVFPEDARAVRFAATHNATVNELRMALLNYYAVQWDQGWRPDSESSTTTTANTSVGGGSNGGESEATAGSSSSPAWYAPYLSGIVDAANQFRGWMRGVQEFIGGLLIWSFKNPIIAGIVIFTSLVVFLLLGVARRMRRTWTAMLAVWSRFVRAIVWVADTIGIGTIRRTQIKFFRFRRTLNVYAHAFAAMTGWAIREGFHRVDRTITDYVTDEDSSTWSYIAPPAHARASSAADAAVSETTYAKSKRLLDPLDAPAVYELDEDEPPRPGDDLWYRITASDQPASPETITKQIEGLPNLTDGLEVIIRSAPHDPEIGGEESELQTTEGDGTRLAIEVLIHFIEDGQTSTLDRTKHNWVRQAFGGPDYDVTPVSTTLQRLLRARPYRRCKHLLGNDAPPSATFPWSNAQSSDAATDGGRTIGEDTPTPSERAAAAEAIPQRYFREHLEDQFTAVCPEAPVSYPLGSRGTRRWDFLQRLNVFDETAAEEAPPMEAALDALLETDEPALLRARITSAGDLSDLIRQKLDVIEGEESTQFDKRTNRRGRSRATPSSGENTTEEDRAAARERESSRVRGEVASAEGTRNEELQNKGVTRSFKVTMDVFTQPTPFLNDALEETAGGSVEPSSEAHPVPSPLFHSDGDSTSASTNTASDGGVFTEEQPDLNEIDSTADLSGSDADIETLASRGDTLRVTPETLAEAAASQRTTARDDAWRLAKTWATAADGEFNKLTEPPENSRLAKWARQFGWRRHTLGQLRDSYRFHRAQEYAGRAPTFGLHYSLRRRWPIVLAAADELPSFTALPSTSAVSDDLAAHMERQLSHTAPLSELSPAEDNEIIGTDIDGATLGYAFDRLHARDLARPVKHRTDYMDRSILHQGLPGSGKSVDQAHEIVERRKATNGPIIIYAGPGANVGELAVRGLLDEFGEDWVREHVHWFDMPEVLPGLTVFDTRPAQQADDAHGNPEAAESVATDDTSSQRPDIASKDTSWETHGSQVMQTVRKIAELLMGESDFQNARVSRDVLRALGTAGFSPHTYPTGVDGTPAYQRNGSDTSSNTLPTADDLVNGESHSNDGNEDDSRSRQPTVMPFRWGYDASPYVYPLWQLQEQTQQVTELTRLMDPDIPINPKEILPDPGSHAIKRNMETPFNNQQHTAQQILGGVTNRLNALTTDARLAPLFNNTTRRFSFADFLSGDRQNDVLIFDVEDLDPDAQRDFVLTHELLMQYELELYKSFLKEEATADDYYVSVFIDEAGRLVEPDDLAKMIAVARNHSVSLSLAVQTPDQLFDADTDNSVGDDPTYAEIIGNIQTTVVRAGEITRQQAKALCPADLEVEDFMDHVRDLPVDHRLVQYPTPSEGTRSQTIEIARIPLPNWHQDAEEPPEGYDSRENFEGAFREVRADVIDQTNEEYGIPDDESESAVRNRAILNIPELAHHLTIDDPLLPVVLAWATWIVARDPPNGPGEETLHSVSNTDSKLPDLEDPVEPNNDSTAEDSPAEEVSAIDVLSDDAGPDEYTAESVSASRENDSPSTTSEQPDTLFDSGGWARDQWDEAKTELTQSNTERQTPPSAAESSGPASSLHHVLKGSMTTDEWEELTDLLEKGKSLSPEEWAIHTDLPTYRKDEKSIQARALNSRVATLLNQGILTEDEVARIQELIDLARDTGNWPPTAVRDRLDTKSETAPADESALEQQNATVSNESVSAAIERRRTSESNSVGIDPFDGEEPRPGTYRWVRLDEMYRRLRLEVEKVLATEDLNEGERNRRRDALPSLKACADEIEALGTIMTHRGVAGDTPIPETDGIFEIELAKHRDDVPGDEGYAIRLTPEGARLLLENVFSTGWVATAGTDTHDTGLRDAMTALEDAVPTRVSGRIIDQDTGDIPDAVLTVFASEPTECFADDIILCTVEEETDPRRHPTKKLRNLKKALNTTTKSGECRLPIFVAETPWDEDAGGPDLGPATALSNILRDPMNTQWSGRRFYSQSNTPIDFDGGARDGGVTAVVPRSDTESAGASIWVRDPDPDSDDCLLVAPTADNIGHPDDEDIHLRIAPGDFQNLTPSSIPYRATCPPGSANESARYIVETPGSEQTYKYETEERFREDWVRVNKPFVPDIEFRHPDYPETAYAILVRYEPPRAGDDAQARIAWFDHRTSGDEEMGTLRPVEDLIEAIQTGELKPASAGPGTAPERTHEDEVSTDEAQDSEVDEEDTGASSSTDEAPDESTPEPSDNKDEELDGDDTDSTQSEEGETDDTSEPLQDEGKAATAAFIAAYLRPAPNNVVDVDVAFDRCQEFASTHNLVPPESEDEFAETIDSLFDAFDTDTGIDGDLFDIDRDVISALEEGFNIVSTSGGNEDSTRTVILGVKMVDPTEEDTSFLTEAAPEQSAGGAAFIANQLTSDPDGALPSSETYDEYVDTVTDWGFESLPDRGSSVTFKRFLQIWGAALFGVSVERKRRRIDGSPTRCYTHLEWRE</sequence>
<keyword evidence="2" id="KW-0812">Transmembrane</keyword>
<gene>
    <name evidence="3" type="ORF">SAMN04487946_11166</name>
</gene>
<keyword evidence="2" id="KW-0472">Membrane</keyword>
<feature type="region of interest" description="Disordered" evidence="1">
    <location>
        <begin position="252"/>
        <end position="284"/>
    </location>
</feature>
<feature type="region of interest" description="Disordered" evidence="1">
    <location>
        <begin position="1238"/>
        <end position="1294"/>
    </location>
</feature>
<feature type="region of interest" description="Disordered" evidence="1">
    <location>
        <begin position="742"/>
        <end position="801"/>
    </location>
</feature>
<feature type="compositionally biased region" description="Low complexity" evidence="1">
    <location>
        <begin position="1775"/>
        <end position="1787"/>
    </location>
</feature>
<protein>
    <submittedName>
        <fullName evidence="3">Uncharacterized protein</fullName>
    </submittedName>
</protein>
<feature type="compositionally biased region" description="Basic and acidic residues" evidence="1">
    <location>
        <begin position="1279"/>
        <end position="1290"/>
    </location>
</feature>
<feature type="region of interest" description="Disordered" evidence="1">
    <location>
        <begin position="828"/>
        <end position="873"/>
    </location>
</feature>
<feature type="transmembrane region" description="Helical" evidence="2">
    <location>
        <begin position="326"/>
        <end position="345"/>
    </location>
</feature>
<feature type="region of interest" description="Disordered" evidence="1">
    <location>
        <begin position="83"/>
        <end position="113"/>
    </location>
</feature>
<evidence type="ECO:0000313" key="4">
    <source>
        <dbReference type="Proteomes" id="UP000199170"/>
    </source>
</evidence>
<evidence type="ECO:0000256" key="1">
    <source>
        <dbReference type="SAM" id="MobiDB-lite"/>
    </source>
</evidence>
<feature type="region of interest" description="Disordered" evidence="1">
    <location>
        <begin position="1882"/>
        <end position="1932"/>
    </location>
</feature>
<dbReference type="STRING" id="660517.SAMN04487946_11166"/>
<feature type="compositionally biased region" description="Polar residues" evidence="1">
    <location>
        <begin position="1255"/>
        <end position="1268"/>
    </location>
</feature>
<feature type="compositionally biased region" description="Basic and acidic residues" evidence="1">
    <location>
        <begin position="769"/>
        <end position="785"/>
    </location>
</feature>
<feature type="region of interest" description="Disordered" evidence="1">
    <location>
        <begin position="1"/>
        <end position="56"/>
    </location>
</feature>